<proteinExistence type="predicted"/>
<evidence type="ECO:0000313" key="1">
    <source>
        <dbReference type="EMBL" id="KAH3862262.1"/>
    </source>
</evidence>
<accession>A0A9D4RD52</accession>
<dbReference type="AlphaFoldDB" id="A0A9D4RD52"/>
<name>A0A9D4RD52_DREPO</name>
<sequence length="64" mass="7479">MDPHHAKIGLMPFNPVFQEQPCLLTRPNKKLSVFADMEAPNQPAQIRRLVWNYAGLYRIHFIFA</sequence>
<reference evidence="1" key="2">
    <citation type="submission" date="2020-11" db="EMBL/GenBank/DDBJ databases">
        <authorList>
            <person name="McCartney M.A."/>
            <person name="Auch B."/>
            <person name="Kono T."/>
            <person name="Mallez S."/>
            <person name="Becker A."/>
            <person name="Gohl D.M."/>
            <person name="Silverstein K.A.T."/>
            <person name="Koren S."/>
            <person name="Bechman K.B."/>
            <person name="Herman A."/>
            <person name="Abrahante J.E."/>
            <person name="Garbe J."/>
        </authorList>
    </citation>
    <scope>NUCLEOTIDE SEQUENCE</scope>
    <source>
        <strain evidence="1">Duluth1</strain>
        <tissue evidence="1">Whole animal</tissue>
    </source>
</reference>
<gene>
    <name evidence="1" type="ORF">DPMN_025228</name>
</gene>
<protein>
    <submittedName>
        <fullName evidence="1">Uncharacterized protein</fullName>
    </submittedName>
</protein>
<reference evidence="1" key="1">
    <citation type="journal article" date="2019" name="bioRxiv">
        <title>The Genome of the Zebra Mussel, Dreissena polymorpha: A Resource for Invasive Species Research.</title>
        <authorList>
            <person name="McCartney M.A."/>
            <person name="Auch B."/>
            <person name="Kono T."/>
            <person name="Mallez S."/>
            <person name="Zhang Y."/>
            <person name="Obille A."/>
            <person name="Becker A."/>
            <person name="Abrahante J.E."/>
            <person name="Garbe J."/>
            <person name="Badalamenti J.P."/>
            <person name="Herman A."/>
            <person name="Mangelson H."/>
            <person name="Liachko I."/>
            <person name="Sullivan S."/>
            <person name="Sone E.D."/>
            <person name="Koren S."/>
            <person name="Silverstein K.A.T."/>
            <person name="Beckman K.B."/>
            <person name="Gohl D.M."/>
        </authorList>
    </citation>
    <scope>NUCLEOTIDE SEQUENCE</scope>
    <source>
        <strain evidence="1">Duluth1</strain>
        <tissue evidence="1">Whole animal</tissue>
    </source>
</reference>
<dbReference type="Proteomes" id="UP000828390">
    <property type="component" value="Unassembled WGS sequence"/>
</dbReference>
<dbReference type="EMBL" id="JAIWYP010000002">
    <property type="protein sequence ID" value="KAH3862262.1"/>
    <property type="molecule type" value="Genomic_DNA"/>
</dbReference>
<organism evidence="1 2">
    <name type="scientific">Dreissena polymorpha</name>
    <name type="common">Zebra mussel</name>
    <name type="synonym">Mytilus polymorpha</name>
    <dbReference type="NCBI Taxonomy" id="45954"/>
    <lineage>
        <taxon>Eukaryota</taxon>
        <taxon>Metazoa</taxon>
        <taxon>Spiralia</taxon>
        <taxon>Lophotrochozoa</taxon>
        <taxon>Mollusca</taxon>
        <taxon>Bivalvia</taxon>
        <taxon>Autobranchia</taxon>
        <taxon>Heteroconchia</taxon>
        <taxon>Euheterodonta</taxon>
        <taxon>Imparidentia</taxon>
        <taxon>Neoheterodontei</taxon>
        <taxon>Myida</taxon>
        <taxon>Dreissenoidea</taxon>
        <taxon>Dreissenidae</taxon>
        <taxon>Dreissena</taxon>
    </lineage>
</organism>
<comment type="caution">
    <text evidence="1">The sequence shown here is derived from an EMBL/GenBank/DDBJ whole genome shotgun (WGS) entry which is preliminary data.</text>
</comment>
<evidence type="ECO:0000313" key="2">
    <source>
        <dbReference type="Proteomes" id="UP000828390"/>
    </source>
</evidence>
<keyword evidence="2" id="KW-1185">Reference proteome</keyword>